<dbReference type="AlphaFoldDB" id="A0A4Q9KRI9"/>
<proteinExistence type="predicted"/>
<protein>
    <submittedName>
        <fullName evidence="1">Uncharacterized protein</fullName>
    </submittedName>
</protein>
<organism evidence="1 2">
    <name type="scientific">Hamiltosporidium tvaerminnensis</name>
    <dbReference type="NCBI Taxonomy" id="1176355"/>
    <lineage>
        <taxon>Eukaryota</taxon>
        <taxon>Fungi</taxon>
        <taxon>Fungi incertae sedis</taxon>
        <taxon>Microsporidia</taxon>
        <taxon>Dubosqiidae</taxon>
        <taxon>Hamiltosporidium</taxon>
    </lineage>
</organism>
<accession>A0A4Q9KRI9</accession>
<name>A0A4Q9KRI9_9MICR</name>
<dbReference type="Proteomes" id="UP000292362">
    <property type="component" value="Unassembled WGS sequence"/>
</dbReference>
<dbReference type="VEuPathDB" id="MicrosporidiaDB:CWI37_2361p0010"/>
<dbReference type="EMBL" id="PITJ01002361">
    <property type="protein sequence ID" value="TBT97303.1"/>
    <property type="molecule type" value="Genomic_DNA"/>
</dbReference>
<comment type="caution">
    <text evidence="1">The sequence shown here is derived from an EMBL/GenBank/DDBJ whole genome shotgun (WGS) entry which is preliminary data.</text>
</comment>
<evidence type="ECO:0000313" key="2">
    <source>
        <dbReference type="Proteomes" id="UP000292362"/>
    </source>
</evidence>
<evidence type="ECO:0000313" key="1">
    <source>
        <dbReference type="EMBL" id="TBT97303.1"/>
    </source>
</evidence>
<reference evidence="1 2" key="1">
    <citation type="submission" date="2017-12" db="EMBL/GenBank/DDBJ databases">
        <authorList>
            <person name="Pombert J.-F."/>
            <person name="Haag K.L."/>
            <person name="Ebert D."/>
        </authorList>
    </citation>
    <scope>NUCLEOTIDE SEQUENCE [LARGE SCALE GENOMIC DNA]</scope>
    <source>
        <strain evidence="1">FI-OER-3-3</strain>
    </source>
</reference>
<sequence length="391" mass="46043">MDKITTTQKLILAYAVNIYGKSSDIHIKNYIFSKADFNVNLYYKWREIYIKLENESKENGYASVVEYCEDIRYKKMVEMYEENYRERIKLLEKKKFVFENEEKKNESKMFKRNVVSGILIENKSFNRECHLIDRNTIIVGGSIVAKEEGKNIEKDEKYCEGISEATVHENRVSNGGKEILGENEVRSKVDLSENSGKIKLSNRYYWKMNDSERDFDDYLDKVAEKYENMNYSLHDVVPNVFRVEYPTTFAKDTKDVLDVLSKKAKSMEYQNKRNKVGIYIDDPALEELIRKVSGTKTISKDRTLWVGEFKLLLKSLEQNIKHDSLEKTKILKNGVISISSEVKLESGLTNSLFKVMMLLQNLIFDTKNNEIIRVCAEYKNYFYSFFDFYRK</sequence>
<gene>
    <name evidence="1" type="ORF">CWI37_2361p0010</name>
</gene>